<comment type="similarity">
    <text evidence="1">Belongs to the sigma-70 factor family. ECF subfamily.</text>
</comment>
<proteinExistence type="inferred from homology"/>
<evidence type="ECO:0000256" key="1">
    <source>
        <dbReference type="ARBA" id="ARBA00010641"/>
    </source>
</evidence>
<dbReference type="Gene3D" id="1.10.1740.10">
    <property type="match status" value="1"/>
</dbReference>
<dbReference type="Pfam" id="PF04542">
    <property type="entry name" value="Sigma70_r2"/>
    <property type="match status" value="1"/>
</dbReference>
<keyword evidence="2" id="KW-0805">Transcription regulation</keyword>
<name>A0ABT1QUS5_9GAMM</name>
<dbReference type="SUPFAM" id="SSF88946">
    <property type="entry name" value="Sigma2 domain of RNA polymerase sigma factors"/>
    <property type="match status" value="1"/>
</dbReference>
<dbReference type="PROSITE" id="PS50043">
    <property type="entry name" value="HTH_LUXR_2"/>
    <property type="match status" value="1"/>
</dbReference>
<dbReference type="InterPro" id="IPR000792">
    <property type="entry name" value="Tscrpt_reg_LuxR_C"/>
</dbReference>
<dbReference type="NCBIfam" id="TIGR02937">
    <property type="entry name" value="sigma70-ECF"/>
    <property type="match status" value="1"/>
</dbReference>
<dbReference type="InterPro" id="IPR013324">
    <property type="entry name" value="RNA_pol_sigma_r3/r4-like"/>
</dbReference>
<dbReference type="Proteomes" id="UP001165498">
    <property type="component" value="Unassembled WGS sequence"/>
</dbReference>
<dbReference type="InterPro" id="IPR039425">
    <property type="entry name" value="RNA_pol_sigma-70-like"/>
</dbReference>
<dbReference type="InterPro" id="IPR013325">
    <property type="entry name" value="RNA_pol_sigma_r2"/>
</dbReference>
<dbReference type="SUPFAM" id="SSF88659">
    <property type="entry name" value="Sigma3 and sigma4 domains of RNA polymerase sigma factors"/>
    <property type="match status" value="1"/>
</dbReference>
<protein>
    <submittedName>
        <fullName evidence="6">Sigma-70 family RNA polymerase sigma factor</fullName>
    </submittedName>
</protein>
<dbReference type="SMART" id="SM00421">
    <property type="entry name" value="HTH_LUXR"/>
    <property type="match status" value="1"/>
</dbReference>
<feature type="domain" description="HTH luxR-type" evidence="5">
    <location>
        <begin position="119"/>
        <end position="179"/>
    </location>
</feature>
<evidence type="ECO:0000313" key="6">
    <source>
        <dbReference type="EMBL" id="MCQ4166042.1"/>
    </source>
</evidence>
<organism evidence="6 7">
    <name type="scientific">Tahibacter harae</name>
    <dbReference type="NCBI Taxonomy" id="2963937"/>
    <lineage>
        <taxon>Bacteria</taxon>
        <taxon>Pseudomonadati</taxon>
        <taxon>Pseudomonadota</taxon>
        <taxon>Gammaproteobacteria</taxon>
        <taxon>Lysobacterales</taxon>
        <taxon>Rhodanobacteraceae</taxon>
        <taxon>Tahibacter</taxon>
    </lineage>
</organism>
<comment type="caution">
    <text evidence="6">The sequence shown here is derived from an EMBL/GenBank/DDBJ whole genome shotgun (WGS) entry which is preliminary data.</text>
</comment>
<dbReference type="RefSeq" id="WP_255915234.1">
    <property type="nucleotide sequence ID" value="NZ_JANFQO010000014.1"/>
</dbReference>
<dbReference type="Gene3D" id="1.10.10.10">
    <property type="entry name" value="Winged helix-like DNA-binding domain superfamily/Winged helix DNA-binding domain"/>
    <property type="match status" value="1"/>
</dbReference>
<evidence type="ECO:0000256" key="3">
    <source>
        <dbReference type="ARBA" id="ARBA00023082"/>
    </source>
</evidence>
<dbReference type="PANTHER" id="PTHR43133:SF63">
    <property type="entry name" value="RNA POLYMERASE SIGMA FACTOR FECI-RELATED"/>
    <property type="match status" value="1"/>
</dbReference>
<evidence type="ECO:0000256" key="4">
    <source>
        <dbReference type="ARBA" id="ARBA00023163"/>
    </source>
</evidence>
<dbReference type="PANTHER" id="PTHR43133">
    <property type="entry name" value="RNA POLYMERASE ECF-TYPE SIGMA FACTO"/>
    <property type="match status" value="1"/>
</dbReference>
<evidence type="ECO:0000256" key="2">
    <source>
        <dbReference type="ARBA" id="ARBA00023015"/>
    </source>
</evidence>
<keyword evidence="3" id="KW-0731">Sigma factor</keyword>
<dbReference type="InterPro" id="IPR014284">
    <property type="entry name" value="RNA_pol_sigma-70_dom"/>
</dbReference>
<dbReference type="Pfam" id="PF08281">
    <property type="entry name" value="Sigma70_r4_2"/>
    <property type="match status" value="1"/>
</dbReference>
<gene>
    <name evidence="6" type="ORF">NM961_15070</name>
</gene>
<keyword evidence="4" id="KW-0804">Transcription</keyword>
<sequence>MSATPDRSTPDAAADSIADLYASCYSELVAYLRRLCGDAGLAEDLAQEAGMRLISQSRREAIAKPRAFLFHVATNLARDQLRRRMVSDSYAIDSDYDDAGGHAPGADHIASVQEDVARVSAALNTLTPRARDVLVLARIHGHTQKEIADQLKLQPKTVENHLTRALAQLGAALTGRRRQ</sequence>
<reference evidence="6" key="1">
    <citation type="submission" date="2022-07" db="EMBL/GenBank/DDBJ databases">
        <title>Tahibacter sp., a new gammaproteobacterium isolated from the silt sample collected at pig farm.</title>
        <authorList>
            <person name="Chen H."/>
        </authorList>
    </citation>
    <scope>NUCLEOTIDE SEQUENCE</scope>
    <source>
        <strain evidence="6">P2K</strain>
    </source>
</reference>
<dbReference type="EMBL" id="JANFQO010000014">
    <property type="protein sequence ID" value="MCQ4166042.1"/>
    <property type="molecule type" value="Genomic_DNA"/>
</dbReference>
<keyword evidence="7" id="KW-1185">Reference proteome</keyword>
<evidence type="ECO:0000259" key="5">
    <source>
        <dbReference type="PROSITE" id="PS50043"/>
    </source>
</evidence>
<dbReference type="InterPro" id="IPR036388">
    <property type="entry name" value="WH-like_DNA-bd_sf"/>
</dbReference>
<dbReference type="InterPro" id="IPR007627">
    <property type="entry name" value="RNA_pol_sigma70_r2"/>
</dbReference>
<accession>A0ABT1QUS5</accession>
<evidence type="ECO:0000313" key="7">
    <source>
        <dbReference type="Proteomes" id="UP001165498"/>
    </source>
</evidence>
<dbReference type="CDD" id="cd06171">
    <property type="entry name" value="Sigma70_r4"/>
    <property type="match status" value="1"/>
</dbReference>
<dbReference type="InterPro" id="IPR013249">
    <property type="entry name" value="RNA_pol_sigma70_r4_t2"/>
</dbReference>